<keyword evidence="5" id="KW-0378">Hydrolase</keyword>
<dbReference type="GO" id="GO:0003677">
    <property type="term" value="F:DNA binding"/>
    <property type="evidence" value="ECO:0007669"/>
    <property type="project" value="UniProtKB-KW"/>
</dbReference>
<name>A0A775TFQ5_ECOLX</name>
<accession>A0A775TFQ5</accession>
<evidence type="ECO:0000259" key="4">
    <source>
        <dbReference type="Pfam" id="PF01420"/>
    </source>
</evidence>
<dbReference type="SUPFAM" id="SSF116734">
    <property type="entry name" value="DNA methylase specificity domain"/>
    <property type="match status" value="2"/>
</dbReference>
<protein>
    <submittedName>
        <fullName evidence="5">Restriction endonuclease subunit S</fullName>
    </submittedName>
</protein>
<dbReference type="Pfam" id="PF01420">
    <property type="entry name" value="Methylase_S"/>
    <property type="match status" value="1"/>
</dbReference>
<dbReference type="AlphaFoldDB" id="A0A775TFQ5"/>
<sequence length="462" mass="51320">MKLSDIVDFNPKRSLKKGVYASFVDMASLPENGRDISNIVTKIFTGSGAKFSNNDTLFARITPCLENGKTSLVSGLQNDEVAFGSTEFIVLAAKEPEYDSNYIYYLCRLPEFRSYAQSRMEGTSGRQRVAWQALAEYEYIFPSKSYRKQAGEILKKIDDKILLNYQINQTLEQTVRALFKSWFVDFEPVKAKITTLVAGGSQEDATLAAMTAISGKDTDSLAIFEREHPEKYAELMATAKLFPSAMQENVLEDIPLGWLQTDLSNLALLNISSWTKKNAPKSLKYVDLANTKWGVIHSTEDFLFSDAPSRARRILKSGDTIIGTVRPGNGSYAFIEEDNLTGSTGFAVLSPKKDHYSTFIYACSTSKNNIERLAHLADGGAYPAVNSDVVLATPCTIPTKDNDALISAFHNYVKSTFDFKKNISIQNSSLEKIRDMLLPKLLSGEIDLSVQAQILNIIMEKA</sequence>
<proteinExistence type="inferred from homology"/>
<evidence type="ECO:0000256" key="2">
    <source>
        <dbReference type="ARBA" id="ARBA00022747"/>
    </source>
</evidence>
<dbReference type="EMBL" id="DABAOZ010000005">
    <property type="protein sequence ID" value="HAH1872706.1"/>
    <property type="molecule type" value="Genomic_DNA"/>
</dbReference>
<evidence type="ECO:0000256" key="1">
    <source>
        <dbReference type="ARBA" id="ARBA00010923"/>
    </source>
</evidence>
<keyword evidence="3" id="KW-0238">DNA-binding</keyword>
<evidence type="ECO:0000313" key="5">
    <source>
        <dbReference type="EMBL" id="HAH1872706.1"/>
    </source>
</evidence>
<dbReference type="PANTHER" id="PTHR30408:SF13">
    <property type="entry name" value="TYPE I RESTRICTION ENZYME HINDI SPECIFICITY SUBUNIT"/>
    <property type="match status" value="1"/>
</dbReference>
<dbReference type="RefSeq" id="WP_097408536.1">
    <property type="nucleotide sequence ID" value="NZ_JAFCNM010000038.1"/>
</dbReference>
<organism evidence="5">
    <name type="scientific">Escherichia coli</name>
    <dbReference type="NCBI Taxonomy" id="562"/>
    <lineage>
        <taxon>Bacteria</taxon>
        <taxon>Pseudomonadati</taxon>
        <taxon>Pseudomonadota</taxon>
        <taxon>Gammaproteobacteria</taxon>
        <taxon>Enterobacterales</taxon>
        <taxon>Enterobacteriaceae</taxon>
        <taxon>Escherichia</taxon>
    </lineage>
</organism>
<keyword evidence="5" id="KW-0255">Endonuclease</keyword>
<dbReference type="Gene3D" id="3.90.220.20">
    <property type="entry name" value="DNA methylase specificity domains"/>
    <property type="match status" value="3"/>
</dbReference>
<evidence type="ECO:0000256" key="3">
    <source>
        <dbReference type="ARBA" id="ARBA00023125"/>
    </source>
</evidence>
<dbReference type="InterPro" id="IPR052021">
    <property type="entry name" value="Type-I_RS_S_subunit"/>
</dbReference>
<reference evidence="5" key="1">
    <citation type="journal article" date="2018" name="Genome Biol.">
        <title>SKESA: strategic k-mer extension for scrupulous assemblies.</title>
        <authorList>
            <person name="Souvorov A."/>
            <person name="Agarwala R."/>
            <person name="Lipman D.J."/>
        </authorList>
    </citation>
    <scope>NUCLEOTIDE SEQUENCE</scope>
    <source>
        <strain evidence="5">EC00748</strain>
    </source>
</reference>
<comment type="caution">
    <text evidence="5">The sequence shown here is derived from an EMBL/GenBank/DDBJ whole genome shotgun (WGS) entry which is preliminary data.</text>
</comment>
<feature type="domain" description="Type I restriction modification DNA specificity" evidence="4">
    <location>
        <begin position="2"/>
        <end position="173"/>
    </location>
</feature>
<gene>
    <name evidence="5" type="ORF">GRD59_06870</name>
</gene>
<reference evidence="5" key="2">
    <citation type="submission" date="2019-12" db="EMBL/GenBank/DDBJ databases">
        <authorList>
            <consortium name="NCBI Pathogen Detection Project"/>
        </authorList>
    </citation>
    <scope>NUCLEOTIDE SEQUENCE</scope>
    <source>
        <strain evidence="5">EC00748</strain>
    </source>
</reference>
<dbReference type="GO" id="GO:0009307">
    <property type="term" value="P:DNA restriction-modification system"/>
    <property type="evidence" value="ECO:0007669"/>
    <property type="project" value="UniProtKB-KW"/>
</dbReference>
<dbReference type="PANTHER" id="PTHR30408">
    <property type="entry name" value="TYPE-1 RESTRICTION ENZYME ECOKI SPECIFICITY PROTEIN"/>
    <property type="match status" value="1"/>
</dbReference>
<keyword evidence="5" id="KW-0540">Nuclease</keyword>
<dbReference type="InterPro" id="IPR000055">
    <property type="entry name" value="Restrct_endonuc_typeI_TRD"/>
</dbReference>
<comment type="similarity">
    <text evidence="1">Belongs to the type-I restriction system S methylase family.</text>
</comment>
<keyword evidence="2" id="KW-0680">Restriction system</keyword>
<dbReference type="GO" id="GO:0004519">
    <property type="term" value="F:endonuclease activity"/>
    <property type="evidence" value="ECO:0007669"/>
    <property type="project" value="UniProtKB-KW"/>
</dbReference>
<dbReference type="CDD" id="cd17260">
    <property type="entry name" value="RMtype1_S_EcoEI-TRD1-CR1_like"/>
    <property type="match status" value="1"/>
</dbReference>
<dbReference type="InterPro" id="IPR044946">
    <property type="entry name" value="Restrct_endonuc_typeI_TRD_sf"/>
</dbReference>